<proteinExistence type="predicted"/>
<evidence type="ECO:0000256" key="9">
    <source>
        <dbReference type="ARBA" id="ARBA00022989"/>
    </source>
</evidence>
<evidence type="ECO:0000259" key="13">
    <source>
        <dbReference type="PROSITE" id="PS51098"/>
    </source>
</evidence>
<evidence type="ECO:0000256" key="4">
    <source>
        <dbReference type="ARBA" id="ARBA00022597"/>
    </source>
</evidence>
<evidence type="ECO:0000256" key="2">
    <source>
        <dbReference type="ARBA" id="ARBA00022448"/>
    </source>
</evidence>
<dbReference type="GO" id="GO:0015572">
    <property type="term" value="F:N-acetylglucosamine transmembrane transporter activity"/>
    <property type="evidence" value="ECO:0007669"/>
    <property type="project" value="InterPro"/>
</dbReference>
<evidence type="ECO:0000256" key="12">
    <source>
        <dbReference type="SAM" id="Phobius"/>
    </source>
</evidence>
<dbReference type="OrthoDB" id="9764327at2"/>
<reference evidence="15 16" key="1">
    <citation type="submission" date="2019-03" db="EMBL/GenBank/DDBJ databases">
        <title>Genomic Encyclopedia of Type Strains, Phase IV (KMG-IV): sequencing the most valuable type-strain genomes for metagenomic binning, comparative biology and taxonomic classification.</title>
        <authorList>
            <person name="Goeker M."/>
        </authorList>
    </citation>
    <scope>NUCLEOTIDE SEQUENCE [LARGE SCALE GENOMIC DNA]</scope>
    <source>
        <strain evidence="15 16">DSM 26752</strain>
    </source>
</reference>
<dbReference type="InterPro" id="IPR013013">
    <property type="entry name" value="PTS_EIIC_1"/>
</dbReference>
<dbReference type="InterPro" id="IPR003352">
    <property type="entry name" value="PTS_EIIC"/>
</dbReference>
<dbReference type="Gene3D" id="3.30.1360.60">
    <property type="entry name" value="Glucose permease domain IIB"/>
    <property type="match status" value="1"/>
</dbReference>
<feature type="transmembrane region" description="Helical" evidence="12">
    <location>
        <begin position="165"/>
        <end position="186"/>
    </location>
</feature>
<keyword evidence="10 12" id="KW-0472">Membrane</keyword>
<dbReference type="RefSeq" id="WP_132025948.1">
    <property type="nucleotide sequence ID" value="NZ_CP068564.1"/>
</dbReference>
<name>A0A4R3L0Z7_9FIRM</name>
<keyword evidence="7 12" id="KW-0812">Transmembrane</keyword>
<keyword evidence="2" id="KW-0813">Transport</keyword>
<evidence type="ECO:0000256" key="10">
    <source>
        <dbReference type="ARBA" id="ARBA00023136"/>
    </source>
</evidence>
<feature type="transmembrane region" description="Helical" evidence="12">
    <location>
        <begin position="326"/>
        <end position="352"/>
    </location>
</feature>
<dbReference type="NCBIfam" id="TIGR00826">
    <property type="entry name" value="EIIB_glc"/>
    <property type="match status" value="1"/>
</dbReference>
<keyword evidence="16" id="KW-1185">Reference proteome</keyword>
<dbReference type="PANTHER" id="PTHR30009:SF4">
    <property type="entry name" value="PTS SYSTEM N-ACETYLGLUCOSAMINE-SPECIFIC EIICBA COMPONENT"/>
    <property type="match status" value="1"/>
</dbReference>
<protein>
    <submittedName>
        <fullName evidence="15">PTS system N-acetylglucosamine-specific IIB component (Glc family) /PTS system N-acetylglucosamine-specific IIC component (Glc family)</fullName>
    </submittedName>
</protein>
<dbReference type="SUPFAM" id="SSF55604">
    <property type="entry name" value="Glucose permease domain IIB"/>
    <property type="match status" value="1"/>
</dbReference>
<feature type="domain" description="PTS EIIB type-1" evidence="13">
    <location>
        <begin position="381"/>
        <end position="463"/>
    </location>
</feature>
<feature type="transmembrane region" description="Helical" evidence="12">
    <location>
        <begin position="133"/>
        <end position="153"/>
    </location>
</feature>
<dbReference type="Pfam" id="PF00367">
    <property type="entry name" value="PTS_EIIB"/>
    <property type="match status" value="1"/>
</dbReference>
<evidence type="ECO:0000256" key="8">
    <source>
        <dbReference type="ARBA" id="ARBA00022777"/>
    </source>
</evidence>
<feature type="transmembrane region" description="Helical" evidence="12">
    <location>
        <begin position="95"/>
        <end position="113"/>
    </location>
</feature>
<dbReference type="InterPro" id="IPR036878">
    <property type="entry name" value="Glu_permease_IIB"/>
</dbReference>
<comment type="subcellular location">
    <subcellularLocation>
        <location evidence="1">Cell membrane</location>
        <topology evidence="1">Multi-pass membrane protein</topology>
    </subcellularLocation>
</comment>
<keyword evidence="6" id="KW-0598">Phosphotransferase system</keyword>
<feature type="transmembrane region" description="Helical" evidence="12">
    <location>
        <begin position="279"/>
        <end position="305"/>
    </location>
</feature>
<dbReference type="AlphaFoldDB" id="A0A4R3L0Z7"/>
<evidence type="ECO:0000256" key="6">
    <source>
        <dbReference type="ARBA" id="ARBA00022683"/>
    </source>
</evidence>
<dbReference type="NCBIfam" id="TIGR01998">
    <property type="entry name" value="PTS-II-BC-nag"/>
    <property type="match status" value="1"/>
</dbReference>
<feature type="transmembrane region" description="Helical" evidence="12">
    <location>
        <begin position="53"/>
        <end position="83"/>
    </location>
</feature>
<comment type="caution">
    <text evidence="15">The sequence shown here is derived from an EMBL/GenBank/DDBJ whole genome shotgun (WGS) entry which is preliminary data.</text>
</comment>
<dbReference type="CDD" id="cd00212">
    <property type="entry name" value="PTS_IIB_glc"/>
    <property type="match status" value="1"/>
</dbReference>
<dbReference type="InterPro" id="IPR050429">
    <property type="entry name" value="PTS_Glucose_EIICBA"/>
</dbReference>
<dbReference type="GO" id="GO:0009401">
    <property type="term" value="P:phosphoenolpyruvate-dependent sugar phosphotransferase system"/>
    <property type="evidence" value="ECO:0007669"/>
    <property type="project" value="UniProtKB-KW"/>
</dbReference>
<keyword evidence="4" id="KW-0762">Sugar transport</keyword>
<dbReference type="GO" id="GO:0008982">
    <property type="term" value="F:protein-N(PI)-phosphohistidine-sugar phosphotransferase activity"/>
    <property type="evidence" value="ECO:0007669"/>
    <property type="project" value="InterPro"/>
</dbReference>
<evidence type="ECO:0000313" key="15">
    <source>
        <dbReference type="EMBL" id="TCS91247.1"/>
    </source>
</evidence>
<dbReference type="EMBL" id="SMAE01000002">
    <property type="protein sequence ID" value="TCS91247.1"/>
    <property type="molecule type" value="Genomic_DNA"/>
</dbReference>
<sequence length="463" mass="49584">MKGFFGKLQKLGRALMLPVAVLPIAGILLRLGADDVLNIPFISSAGDAILGNLPMIFAIGVAVGFAFDNSGAAGLAGAVGYYVLTAGAQVINDTINMGVLGGIIAGIVAGNLYNKYHDIKLPEWLGFFGGRRFVPIVTGFACIILALIFGFIWPPIQNGIDAAANWMIGAGALGVFMFGFLNRLLIPVGLHHVINNIVWFIFGEFGGRTGDYGRFLAGDPNAGIFMAGFYPIMMFGLVGAALAMYKTAKPENKKEVSGALFSVGFTSFLTGITEPIEFMFMFLAPSLYVIHALLTGLSMAVCYMLNIKHGFSFSAGAIDYFLYMKLATNGWLLIPVGIVFGIIYYFIFVFAINKLDLPTPGRVDIEKGEDVEELIEEKGIGGIALAYINALGGADNLVEVDSCITRLRLSVNDSSIIDEEALKQLGASGLLRPSDKNVQVVVGTKAELVADEIKKSLETLKKK</sequence>
<feature type="active site" description="Phosphocysteine intermediate; for EIIB activity" evidence="11">
    <location>
        <position position="403"/>
    </location>
</feature>
<dbReference type="GO" id="GO:0019866">
    <property type="term" value="C:organelle inner membrane"/>
    <property type="evidence" value="ECO:0007669"/>
    <property type="project" value="InterPro"/>
</dbReference>
<evidence type="ECO:0000256" key="11">
    <source>
        <dbReference type="PROSITE-ProRule" id="PRU00421"/>
    </source>
</evidence>
<dbReference type="GO" id="GO:0016301">
    <property type="term" value="F:kinase activity"/>
    <property type="evidence" value="ECO:0007669"/>
    <property type="project" value="UniProtKB-KW"/>
</dbReference>
<dbReference type="GO" id="GO:0015764">
    <property type="term" value="P:N-acetylglucosamine transport"/>
    <property type="evidence" value="ECO:0007669"/>
    <property type="project" value="TreeGrafter"/>
</dbReference>
<gene>
    <name evidence="15" type="ORF">EDD65_102179</name>
</gene>
<dbReference type="InterPro" id="IPR001996">
    <property type="entry name" value="PTS_IIB_1"/>
</dbReference>
<keyword evidence="8" id="KW-0418">Kinase</keyword>
<feature type="transmembrane region" description="Helical" evidence="12">
    <location>
        <begin position="222"/>
        <end position="244"/>
    </location>
</feature>
<keyword evidence="5" id="KW-0808">Transferase</keyword>
<evidence type="ECO:0000256" key="7">
    <source>
        <dbReference type="ARBA" id="ARBA00022692"/>
    </source>
</evidence>
<feature type="transmembrane region" description="Helical" evidence="12">
    <location>
        <begin position="256"/>
        <end position="273"/>
    </location>
</feature>
<accession>A0A4R3L0Z7</accession>
<dbReference type="GO" id="GO:0090563">
    <property type="term" value="F:protein-phosphocysteine-sugar phosphotransferase activity"/>
    <property type="evidence" value="ECO:0007669"/>
    <property type="project" value="TreeGrafter"/>
</dbReference>
<evidence type="ECO:0000259" key="14">
    <source>
        <dbReference type="PROSITE" id="PS51103"/>
    </source>
</evidence>
<feature type="domain" description="PTS EIIC type-1" evidence="14">
    <location>
        <begin position="2"/>
        <end position="364"/>
    </location>
</feature>
<keyword evidence="9 12" id="KW-1133">Transmembrane helix</keyword>
<dbReference type="InterPro" id="IPR018113">
    <property type="entry name" value="PTrfase_EIIB_Cys"/>
</dbReference>
<dbReference type="InterPro" id="IPR010974">
    <property type="entry name" value="PTS_IIBC_nag"/>
</dbReference>
<evidence type="ECO:0000256" key="3">
    <source>
        <dbReference type="ARBA" id="ARBA00022475"/>
    </source>
</evidence>
<evidence type="ECO:0000256" key="5">
    <source>
        <dbReference type="ARBA" id="ARBA00022679"/>
    </source>
</evidence>
<organism evidence="15 16">
    <name type="scientific">Keratinibaculum paraultunense</name>
    <dbReference type="NCBI Taxonomy" id="1278232"/>
    <lineage>
        <taxon>Bacteria</taxon>
        <taxon>Bacillati</taxon>
        <taxon>Bacillota</taxon>
        <taxon>Tissierellia</taxon>
        <taxon>Tissierellales</taxon>
        <taxon>Tepidimicrobiaceae</taxon>
        <taxon>Keratinibaculum</taxon>
    </lineage>
</organism>
<keyword evidence="3" id="KW-1003">Cell membrane</keyword>
<dbReference type="PANTHER" id="PTHR30009">
    <property type="entry name" value="CYTOCHROME C-TYPE SYNTHESIS PROTEIN AND PTS TRANSMEMBRANE COMPONENT"/>
    <property type="match status" value="1"/>
</dbReference>
<dbReference type="PROSITE" id="PS51098">
    <property type="entry name" value="PTS_EIIB_TYPE_1"/>
    <property type="match status" value="1"/>
</dbReference>
<evidence type="ECO:0000256" key="1">
    <source>
        <dbReference type="ARBA" id="ARBA00004651"/>
    </source>
</evidence>
<dbReference type="Pfam" id="PF02378">
    <property type="entry name" value="PTS_EIIC"/>
    <property type="match status" value="1"/>
</dbReference>
<dbReference type="PROSITE" id="PS51103">
    <property type="entry name" value="PTS_EIIC_TYPE_1"/>
    <property type="match status" value="1"/>
</dbReference>
<dbReference type="GO" id="GO:0005886">
    <property type="term" value="C:plasma membrane"/>
    <property type="evidence" value="ECO:0007669"/>
    <property type="project" value="UniProtKB-SubCell"/>
</dbReference>
<evidence type="ECO:0000313" key="16">
    <source>
        <dbReference type="Proteomes" id="UP000294567"/>
    </source>
</evidence>
<dbReference type="PROSITE" id="PS01035">
    <property type="entry name" value="PTS_EIIB_TYPE_1_CYS"/>
    <property type="match status" value="1"/>
</dbReference>
<dbReference type="Proteomes" id="UP000294567">
    <property type="component" value="Unassembled WGS sequence"/>
</dbReference>
<feature type="transmembrane region" description="Helical" evidence="12">
    <location>
        <begin position="12"/>
        <end position="33"/>
    </location>
</feature>